<evidence type="ECO:0000256" key="1">
    <source>
        <dbReference type="SAM" id="MobiDB-lite"/>
    </source>
</evidence>
<dbReference type="Proteomes" id="UP001153069">
    <property type="component" value="Unassembled WGS sequence"/>
</dbReference>
<comment type="caution">
    <text evidence="2">The sequence shown here is derived from an EMBL/GenBank/DDBJ whole genome shotgun (WGS) entry which is preliminary data.</text>
</comment>
<sequence>MATVVDKENQANVADVAADKKMPAGKKQTAKDASENLSPYDRRIQEMKASLDAARAAHRQAKGSDKDLPMLQHTYDIDSLWKRYSIAERMGDDCDTELEELEESEVKKGLGMLTQKEVDESIFAMILPRSCFELEDTLRDDLYYADPRNGPRGSGMISLNTYSSFCMYPVIKNHFALASKEVNKAEKAVKAASKAGAAKEALVKTVAAVMACHSVDHWRHDTEEPEEVVKYAKKCVEVVKKLLWFTDAELGWTDPYSRKALLHYLRNLAIDWMDTADSLDYENFKKMNFETAKNGKGLGRPLTMAAGLADTNPAPTKKAKTFAAAAPAAASQSTGTATLTTYFDGLQSKLNDRVKTLCQLKITNLSNTKKVEHVVLSGASDMKKVHQLVAYLAGVNPNFQYHSQKGSYTKGCYFVLETPGYKPCWIAPPDVCKTAAKAGTDAVLDKSIKIVQVFQALNCGRNDAFLYDSDLARTIVTSSSALTFVTASGERYAIQPTVIAPTKCSRSKAIAMPRIVTYDENQRKSAFGLTLTQAKAVMQGDRQDNQNFIVCVTTTAAEVKKYCFNFWKKPICEMDGSGIFASRFGLGKSEWDVKHVQSAGPPDGYAASK</sequence>
<evidence type="ECO:0000313" key="3">
    <source>
        <dbReference type="Proteomes" id="UP001153069"/>
    </source>
</evidence>
<name>A0A9N8H841_9STRA</name>
<feature type="region of interest" description="Disordered" evidence="1">
    <location>
        <begin position="1"/>
        <end position="40"/>
    </location>
</feature>
<reference evidence="2" key="1">
    <citation type="submission" date="2020-06" db="EMBL/GenBank/DDBJ databases">
        <authorList>
            <consortium name="Plant Systems Biology data submission"/>
        </authorList>
    </citation>
    <scope>NUCLEOTIDE SEQUENCE</scope>
    <source>
        <strain evidence="2">D6</strain>
    </source>
</reference>
<dbReference type="OrthoDB" id="10641168at2759"/>
<accession>A0A9N8H841</accession>
<dbReference type="EMBL" id="CAICTM010000203">
    <property type="protein sequence ID" value="CAB9504641.1"/>
    <property type="molecule type" value="Genomic_DNA"/>
</dbReference>
<feature type="compositionally biased region" description="Basic and acidic residues" evidence="1">
    <location>
        <begin position="29"/>
        <end position="40"/>
    </location>
</feature>
<protein>
    <submittedName>
        <fullName evidence="2">Uncharacterized protein</fullName>
    </submittedName>
</protein>
<organism evidence="2 3">
    <name type="scientific">Seminavis robusta</name>
    <dbReference type="NCBI Taxonomy" id="568900"/>
    <lineage>
        <taxon>Eukaryota</taxon>
        <taxon>Sar</taxon>
        <taxon>Stramenopiles</taxon>
        <taxon>Ochrophyta</taxon>
        <taxon>Bacillariophyta</taxon>
        <taxon>Bacillariophyceae</taxon>
        <taxon>Bacillariophycidae</taxon>
        <taxon>Naviculales</taxon>
        <taxon>Naviculaceae</taxon>
        <taxon>Seminavis</taxon>
    </lineage>
</organism>
<proteinExistence type="predicted"/>
<evidence type="ECO:0000313" key="2">
    <source>
        <dbReference type="EMBL" id="CAB9504641.1"/>
    </source>
</evidence>
<keyword evidence="3" id="KW-1185">Reference proteome</keyword>
<gene>
    <name evidence="2" type="ORF">SEMRO_204_G085750.1</name>
</gene>
<dbReference type="AlphaFoldDB" id="A0A9N8H841"/>